<dbReference type="InterPro" id="IPR051414">
    <property type="entry name" value="Adenylate-forming_Reductase"/>
</dbReference>
<proteinExistence type="inferred from homology"/>
<keyword evidence="2 9" id="KW-0436">Ligase</keyword>
<name>A0A1M7HL87_9FIRM</name>
<dbReference type="PIRSF" id="PIRSF006444">
    <property type="entry name" value="PaaK"/>
    <property type="match status" value="1"/>
</dbReference>
<dbReference type="PANTHER" id="PTHR43439">
    <property type="entry name" value="PHENYLACETATE-COENZYME A LIGASE"/>
    <property type="match status" value="1"/>
</dbReference>
<dbReference type="Pfam" id="PF14535">
    <property type="entry name" value="AMP-binding_C_2"/>
    <property type="match status" value="1"/>
</dbReference>
<dbReference type="OrthoDB" id="580775at2"/>
<protein>
    <recommendedName>
        <fullName evidence="7 9">Phenylacetate-coenzyme A ligase</fullName>
        <ecNumber evidence="6 9">6.2.1.30</ecNumber>
    </recommendedName>
    <alternativeName>
        <fullName evidence="8 9">Phenylacetyl-CoA ligase</fullName>
    </alternativeName>
</protein>
<dbReference type="GO" id="GO:0047475">
    <property type="term" value="F:phenylacetate-CoA ligase activity"/>
    <property type="evidence" value="ECO:0007669"/>
    <property type="project" value="UniProtKB-EC"/>
</dbReference>
<dbReference type="InterPro" id="IPR011880">
    <property type="entry name" value="PA_CoA_ligase"/>
</dbReference>
<evidence type="ECO:0000256" key="1">
    <source>
        <dbReference type="ARBA" id="ARBA00011245"/>
    </source>
</evidence>
<dbReference type="RefSeq" id="WP_073254712.1">
    <property type="nucleotide sequence ID" value="NZ_FRCR01000003.1"/>
</dbReference>
<evidence type="ECO:0000256" key="8">
    <source>
        <dbReference type="ARBA" id="ARBA00075111"/>
    </source>
</evidence>
<comment type="similarity">
    <text evidence="5 9">Belongs to the phenylacetyl-CoA ligase family.</text>
</comment>
<organism evidence="12 13">
    <name type="scientific">Caldanaerovirga acetigignens</name>
    <dbReference type="NCBI Taxonomy" id="447595"/>
    <lineage>
        <taxon>Bacteria</taxon>
        <taxon>Bacillati</taxon>
        <taxon>Bacillota</taxon>
        <taxon>Clostridia</taxon>
        <taxon>Thermosediminibacterales</taxon>
        <taxon>Thermosediminibacteraceae</taxon>
        <taxon>Caldanaerovirga</taxon>
    </lineage>
</organism>
<dbReference type="InterPro" id="IPR045851">
    <property type="entry name" value="AMP-bd_C_sf"/>
</dbReference>
<dbReference type="PANTHER" id="PTHR43439:SF1">
    <property type="entry name" value="PHENYLACETATE-COENZYME A LIGASE"/>
    <property type="match status" value="1"/>
</dbReference>
<dbReference type="AlphaFoldDB" id="A0A1M7HL87"/>
<comment type="catalytic activity">
    <reaction evidence="9">
        <text>2-phenylacetate + ATP + CoA = phenylacetyl-CoA + AMP + diphosphate</text>
        <dbReference type="Rhea" id="RHEA:20956"/>
        <dbReference type="ChEBI" id="CHEBI:18401"/>
        <dbReference type="ChEBI" id="CHEBI:30616"/>
        <dbReference type="ChEBI" id="CHEBI:33019"/>
        <dbReference type="ChEBI" id="CHEBI:57287"/>
        <dbReference type="ChEBI" id="CHEBI:57390"/>
        <dbReference type="ChEBI" id="CHEBI:456215"/>
        <dbReference type="EC" id="6.2.1.30"/>
    </reaction>
</comment>
<evidence type="ECO:0000256" key="5">
    <source>
        <dbReference type="ARBA" id="ARBA00061566"/>
    </source>
</evidence>
<dbReference type="InterPro" id="IPR028154">
    <property type="entry name" value="AMP-dep_Lig_C"/>
</dbReference>
<dbReference type="InterPro" id="IPR042099">
    <property type="entry name" value="ANL_N_sf"/>
</dbReference>
<dbReference type="InterPro" id="IPR000873">
    <property type="entry name" value="AMP-dep_synth/lig_dom"/>
</dbReference>
<evidence type="ECO:0000256" key="2">
    <source>
        <dbReference type="ARBA" id="ARBA00022598"/>
    </source>
</evidence>
<dbReference type="EMBL" id="FRCR01000003">
    <property type="protein sequence ID" value="SHM29266.1"/>
    <property type="molecule type" value="Genomic_DNA"/>
</dbReference>
<evidence type="ECO:0000259" key="10">
    <source>
        <dbReference type="Pfam" id="PF00501"/>
    </source>
</evidence>
<accession>A0A1M7HL87</accession>
<dbReference type="FunFam" id="3.40.50.12780:FF:000016">
    <property type="entry name" value="Phenylacetate-coenzyme A ligase"/>
    <property type="match status" value="1"/>
</dbReference>
<dbReference type="UniPathway" id="UPA00930"/>
<comment type="pathway">
    <text evidence="4 9">Aromatic compound metabolism; phenylacetate degradation.</text>
</comment>
<evidence type="ECO:0000256" key="4">
    <source>
        <dbReference type="ARBA" id="ARBA00060591"/>
    </source>
</evidence>
<evidence type="ECO:0000313" key="13">
    <source>
        <dbReference type="Proteomes" id="UP000184375"/>
    </source>
</evidence>
<dbReference type="STRING" id="447595.SAMN05660826_00697"/>
<sequence length="430" mass="48475">MFFSEIEALEREKLKELQLERLKKIVKYAYENVPFYRKLFDEKGLKPEDIKTIKDIEKIPFTTKDDLREAYPYGMFAVPLKKVVRIHASSGTTGKPTVVGYTKKDIETWAQLVARIAFMAGVREEDVAQIAFSYGLFTGAFGLHYGLEKIGATVVPVSSGNTERQIMIMKDFGSTVLVSTPSYALYMAEVAEEIGVKKGDLRLRLGLFGAEGATLEMKKEIERRFGIMATENYGLSEIIGPGVSGECHVRDGLHIAEDHFLVEIINPDTGEALDFGEKGELVITTLTKEAMPLLRYRTRDITSLNPEPCRCGRTLMRMSPVQGRTDDMLIIRGVNVYPSQIESVLMGIKGIGPHYEIVVTKKGYLDELTVNVELADTDMLEKHQLLEKLKEEVRFKLKSVLQIDVNVRLVEPKSLARFEGKAKRVKDLRK</sequence>
<dbReference type="SUPFAM" id="SSF56801">
    <property type="entry name" value="Acetyl-CoA synthetase-like"/>
    <property type="match status" value="1"/>
</dbReference>
<comment type="subunit">
    <text evidence="1">Monomer.</text>
</comment>
<dbReference type="Gene3D" id="3.30.300.30">
    <property type="match status" value="1"/>
</dbReference>
<feature type="domain" description="AMP-dependent synthetase/ligase" evidence="10">
    <location>
        <begin position="80"/>
        <end position="284"/>
    </location>
</feature>
<evidence type="ECO:0000256" key="7">
    <source>
        <dbReference type="ARBA" id="ARBA00068695"/>
    </source>
</evidence>
<evidence type="ECO:0000313" key="12">
    <source>
        <dbReference type="EMBL" id="SHM29266.1"/>
    </source>
</evidence>
<evidence type="ECO:0000259" key="11">
    <source>
        <dbReference type="Pfam" id="PF14535"/>
    </source>
</evidence>
<dbReference type="GO" id="GO:0000166">
    <property type="term" value="F:nucleotide binding"/>
    <property type="evidence" value="ECO:0007669"/>
    <property type="project" value="UniProtKB-KW"/>
</dbReference>
<dbReference type="GO" id="GO:0010124">
    <property type="term" value="P:phenylacetate catabolic process"/>
    <property type="evidence" value="ECO:0007669"/>
    <property type="project" value="UniProtKB-UniRule"/>
</dbReference>
<keyword evidence="3 9" id="KW-0547">Nucleotide-binding</keyword>
<evidence type="ECO:0000256" key="3">
    <source>
        <dbReference type="ARBA" id="ARBA00022741"/>
    </source>
</evidence>
<comment type="function">
    <text evidence="9">Catalyzes the activation of phenylacetic acid (PA) to phenylacetyl-CoA (PA-CoA).</text>
</comment>
<feature type="domain" description="AMP-dependent ligase C-terminal" evidence="11">
    <location>
        <begin position="333"/>
        <end position="429"/>
    </location>
</feature>
<reference evidence="13" key="1">
    <citation type="submission" date="2016-11" db="EMBL/GenBank/DDBJ databases">
        <authorList>
            <person name="Varghese N."/>
            <person name="Submissions S."/>
        </authorList>
    </citation>
    <scope>NUCLEOTIDE SEQUENCE [LARGE SCALE GENOMIC DNA]</scope>
    <source>
        <strain evidence="13">DSM 18802</strain>
    </source>
</reference>
<evidence type="ECO:0000256" key="9">
    <source>
        <dbReference type="PIRNR" id="PIRNR006444"/>
    </source>
</evidence>
<dbReference type="CDD" id="cd05913">
    <property type="entry name" value="PaaK"/>
    <property type="match status" value="1"/>
</dbReference>
<dbReference type="Pfam" id="PF00501">
    <property type="entry name" value="AMP-binding"/>
    <property type="match status" value="1"/>
</dbReference>
<dbReference type="Gene3D" id="3.40.50.12780">
    <property type="entry name" value="N-terminal domain of ligase-like"/>
    <property type="match status" value="1"/>
</dbReference>
<gene>
    <name evidence="12" type="ORF">SAMN05660826_00697</name>
</gene>
<evidence type="ECO:0000256" key="6">
    <source>
        <dbReference type="ARBA" id="ARBA00066629"/>
    </source>
</evidence>
<keyword evidence="13" id="KW-1185">Reference proteome</keyword>
<dbReference type="Proteomes" id="UP000184375">
    <property type="component" value="Unassembled WGS sequence"/>
</dbReference>
<dbReference type="EC" id="6.2.1.30" evidence="6 9"/>